<sequence>MRMNALGLQRNFRETLPYPLSVEMSHSKFGEIIFFQFFNLRKITFRRFFWEKGIFEREGNRRKSSAFWRGRAAPAKEKSPVAASTAARRRNRKYFRRQRRNRNGLLRFGGRALPLRKKPVSSPRWRSSGSRGAVQELTPIANKLSEKILSIDRSDSHSKRIKIFFCRNSVSVRFSQVPSGIKRRKGIFRQKEQTVCVSERKTLLKGKSRFSSTVAWRWKRGAVAELTARLTQTFRKDIIH</sequence>
<protein>
    <submittedName>
        <fullName evidence="1">Uncharacterized protein</fullName>
    </submittedName>
</protein>
<proteinExistence type="predicted"/>
<comment type="caution">
    <text evidence="1">The sequence shown here is derived from an EMBL/GenBank/DDBJ whole genome shotgun (WGS) entry which is preliminary data.</text>
</comment>
<reference evidence="1" key="1">
    <citation type="submission" date="2020-08" db="EMBL/GenBank/DDBJ databases">
        <title>Multicomponent nature underlies the extraordinary mechanical properties of spider dragline silk.</title>
        <authorList>
            <person name="Kono N."/>
            <person name="Nakamura H."/>
            <person name="Mori M."/>
            <person name="Yoshida Y."/>
            <person name="Ohtoshi R."/>
            <person name="Malay A.D."/>
            <person name="Moran D.A.P."/>
            <person name="Tomita M."/>
            <person name="Numata K."/>
            <person name="Arakawa K."/>
        </authorList>
    </citation>
    <scope>NUCLEOTIDE SEQUENCE</scope>
</reference>
<dbReference type="EMBL" id="BMAW01097163">
    <property type="protein sequence ID" value="GFS78195.1"/>
    <property type="molecule type" value="Genomic_DNA"/>
</dbReference>
<accession>A0A8X6T417</accession>
<keyword evidence="2" id="KW-1185">Reference proteome</keyword>
<evidence type="ECO:0000313" key="2">
    <source>
        <dbReference type="Proteomes" id="UP000887013"/>
    </source>
</evidence>
<dbReference type="Proteomes" id="UP000887013">
    <property type="component" value="Unassembled WGS sequence"/>
</dbReference>
<evidence type="ECO:0000313" key="1">
    <source>
        <dbReference type="EMBL" id="GFS78195.1"/>
    </source>
</evidence>
<name>A0A8X6T417_NEPPI</name>
<dbReference type="AlphaFoldDB" id="A0A8X6T417"/>
<organism evidence="1 2">
    <name type="scientific">Nephila pilipes</name>
    <name type="common">Giant wood spider</name>
    <name type="synonym">Nephila maculata</name>
    <dbReference type="NCBI Taxonomy" id="299642"/>
    <lineage>
        <taxon>Eukaryota</taxon>
        <taxon>Metazoa</taxon>
        <taxon>Ecdysozoa</taxon>
        <taxon>Arthropoda</taxon>
        <taxon>Chelicerata</taxon>
        <taxon>Arachnida</taxon>
        <taxon>Araneae</taxon>
        <taxon>Araneomorphae</taxon>
        <taxon>Entelegynae</taxon>
        <taxon>Araneoidea</taxon>
        <taxon>Nephilidae</taxon>
        <taxon>Nephila</taxon>
    </lineage>
</organism>
<gene>
    <name evidence="1" type="ORF">NPIL_561171</name>
</gene>